<dbReference type="SMART" id="SM00490">
    <property type="entry name" value="HELICc"/>
    <property type="match status" value="1"/>
</dbReference>
<dbReference type="PANTHER" id="PTHR12131:SF1">
    <property type="entry name" value="ATP-DEPENDENT RNA HELICASE SUPV3L1, MITOCHONDRIAL-RELATED"/>
    <property type="match status" value="1"/>
</dbReference>
<dbReference type="GO" id="GO:0055087">
    <property type="term" value="C:Ski complex"/>
    <property type="evidence" value="ECO:0007669"/>
    <property type="project" value="TreeGrafter"/>
</dbReference>
<dbReference type="AlphaFoldDB" id="A0A542SMG7"/>
<dbReference type="InterPro" id="IPR027417">
    <property type="entry name" value="P-loop_NTPase"/>
</dbReference>
<dbReference type="InterPro" id="IPR001650">
    <property type="entry name" value="Helicase_C-like"/>
</dbReference>
<dbReference type="SMART" id="SM01142">
    <property type="entry name" value="DSHCT"/>
    <property type="match status" value="1"/>
</dbReference>
<evidence type="ECO:0000256" key="3">
    <source>
        <dbReference type="ARBA" id="ARBA00022806"/>
    </source>
</evidence>
<dbReference type="PANTHER" id="PTHR12131">
    <property type="entry name" value="ATP-DEPENDENT RNA AND DNA HELICASE"/>
    <property type="match status" value="1"/>
</dbReference>
<protein>
    <submittedName>
        <fullName evidence="8">ATP-dependent RNA helicase HelY</fullName>
    </submittedName>
</protein>
<dbReference type="Pfam" id="PF00271">
    <property type="entry name" value="Helicase_C"/>
    <property type="match status" value="1"/>
</dbReference>
<accession>A0A542SMG7</accession>
<dbReference type="CDD" id="cd18795">
    <property type="entry name" value="SF2_C_Ski2"/>
    <property type="match status" value="1"/>
</dbReference>
<feature type="region of interest" description="Disordered" evidence="5">
    <location>
        <begin position="1"/>
        <end position="23"/>
    </location>
</feature>
<dbReference type="InterPro" id="IPR050699">
    <property type="entry name" value="RNA-DNA_Helicase"/>
</dbReference>
<evidence type="ECO:0000256" key="2">
    <source>
        <dbReference type="ARBA" id="ARBA00022801"/>
    </source>
</evidence>
<evidence type="ECO:0000256" key="1">
    <source>
        <dbReference type="ARBA" id="ARBA00022741"/>
    </source>
</evidence>
<name>A0A542SMG7_9MICO</name>
<dbReference type="Pfam" id="PF08148">
    <property type="entry name" value="DSHCT"/>
    <property type="match status" value="1"/>
</dbReference>
<keyword evidence="3 8" id="KW-0347">Helicase</keyword>
<dbReference type="PROSITE" id="PS51192">
    <property type="entry name" value="HELICASE_ATP_BIND_1"/>
    <property type="match status" value="1"/>
</dbReference>
<dbReference type="Pfam" id="PF26090">
    <property type="entry name" value="SH3_HelY"/>
    <property type="match status" value="1"/>
</dbReference>
<dbReference type="GO" id="GO:0004386">
    <property type="term" value="F:helicase activity"/>
    <property type="evidence" value="ECO:0007669"/>
    <property type="project" value="UniProtKB-KW"/>
</dbReference>
<dbReference type="RefSeq" id="WP_142111051.1">
    <property type="nucleotide sequence ID" value="NZ_BAAATB010000003.1"/>
</dbReference>
<dbReference type="SMART" id="SM00487">
    <property type="entry name" value="DEXDc"/>
    <property type="match status" value="1"/>
</dbReference>
<dbReference type="InterPro" id="IPR011545">
    <property type="entry name" value="DEAD/DEAH_box_helicase_dom"/>
</dbReference>
<dbReference type="GO" id="GO:0016787">
    <property type="term" value="F:hydrolase activity"/>
    <property type="evidence" value="ECO:0007669"/>
    <property type="project" value="UniProtKB-KW"/>
</dbReference>
<dbReference type="EMBL" id="VFNV01000001">
    <property type="protein sequence ID" value="TQK75675.1"/>
    <property type="molecule type" value="Genomic_DNA"/>
</dbReference>
<evidence type="ECO:0000313" key="9">
    <source>
        <dbReference type="Proteomes" id="UP000316181"/>
    </source>
</evidence>
<comment type="caution">
    <text evidence="8">The sequence shown here is derived from an EMBL/GenBank/DDBJ whole genome shotgun (WGS) entry which is preliminary data.</text>
</comment>
<keyword evidence="4" id="KW-0067">ATP-binding</keyword>
<evidence type="ECO:0000256" key="5">
    <source>
        <dbReference type="SAM" id="MobiDB-lite"/>
    </source>
</evidence>
<gene>
    <name evidence="8" type="ORF">FB389_0307</name>
</gene>
<dbReference type="InterPro" id="IPR012961">
    <property type="entry name" value="Ski2/MTR4_C"/>
</dbReference>
<evidence type="ECO:0000259" key="7">
    <source>
        <dbReference type="PROSITE" id="PS51194"/>
    </source>
</evidence>
<dbReference type="SUPFAM" id="SSF52540">
    <property type="entry name" value="P-loop containing nucleoside triphosphate hydrolases"/>
    <property type="match status" value="1"/>
</dbReference>
<dbReference type="GO" id="GO:0070478">
    <property type="term" value="P:nuclear-transcribed mRNA catabolic process, 3'-5' exonucleolytic nonsense-mediated decay"/>
    <property type="evidence" value="ECO:0007669"/>
    <property type="project" value="TreeGrafter"/>
</dbReference>
<keyword evidence="2" id="KW-0378">Hydrolase</keyword>
<evidence type="ECO:0000259" key="6">
    <source>
        <dbReference type="PROSITE" id="PS51192"/>
    </source>
</evidence>
<dbReference type="OrthoDB" id="3229913at2"/>
<dbReference type="Pfam" id="PF00270">
    <property type="entry name" value="DEAD"/>
    <property type="match status" value="1"/>
</dbReference>
<proteinExistence type="predicted"/>
<dbReference type="GO" id="GO:0003676">
    <property type="term" value="F:nucleic acid binding"/>
    <property type="evidence" value="ECO:0007669"/>
    <property type="project" value="InterPro"/>
</dbReference>
<dbReference type="InterPro" id="IPR014001">
    <property type="entry name" value="Helicase_ATP-bd"/>
</dbReference>
<feature type="region of interest" description="Disordered" evidence="5">
    <location>
        <begin position="672"/>
        <end position="692"/>
    </location>
</feature>
<feature type="compositionally biased region" description="Basic and acidic residues" evidence="5">
    <location>
        <begin position="9"/>
        <end position="23"/>
    </location>
</feature>
<dbReference type="Gene3D" id="1.10.3380.30">
    <property type="match status" value="1"/>
</dbReference>
<dbReference type="Proteomes" id="UP000316181">
    <property type="component" value="Unassembled WGS sequence"/>
</dbReference>
<evidence type="ECO:0000256" key="4">
    <source>
        <dbReference type="ARBA" id="ARBA00022840"/>
    </source>
</evidence>
<dbReference type="GO" id="GO:0005524">
    <property type="term" value="F:ATP binding"/>
    <property type="evidence" value="ECO:0007669"/>
    <property type="project" value="UniProtKB-KW"/>
</dbReference>
<dbReference type="Gene3D" id="3.40.50.300">
    <property type="entry name" value="P-loop containing nucleotide triphosphate hydrolases"/>
    <property type="match status" value="2"/>
</dbReference>
<keyword evidence="9" id="KW-1185">Reference proteome</keyword>
<sequence length="938" mass="102620">MTEPTPAQRYEHDRRRRAFEKSESGRFAANLPYPLDDFQIRGCQSIERGAGVLVAAPTGAGKTVVGEFAVHIALVRGQRAFYTTPIKALSNQKYHDLVRAHGRDNVGLLTGDVSVNGDAPVVVMTTEVLRNMLYASSPGLDNLGYVILDEVHYLADRFRGPVWEEIILHLAQSVQIVALSATVSNIEEFGSWLAEVRGDIDVIVSDHRPVPLWQHIVTRRGGSIEAPGALRLVDLYSYREGVAHADQDSGFSRGAQAPQSSADLPLNPELAKFQGRRGAEGRGNPRRNNSGGKVSRFSVVDLLADADLLPAIYFIFSRQGCEAAVDQCLAAGITLTTPREQFEIREIAEAQCLGVPAGDLSVLHFESWLQALERGIAAHHAGMLPLFKEIVEQLFSQGLVKVVFATETLALGINMPARTVVLEKLVKWDGSGHVALTAGEYTQLTGRAGRRGIDVEGHAVVVDHMGFDPTALAGLAGTRTYPLTSSFRPTYNMSANLIATVGDQRTRDILEMSLAQFQADRGVVGLARQAAEQQRALDGYREAAQCDRGNFLEYMELRAELSRAEKQERKDRNAQDRRVLSRKIERLRRGDVIAVRQRRRSTAVAVLGGPEITFEGARVPVLWEGRFRMLAAGDAPDGFDVVGRMRLPRGFNPRKASHRTEVMNEVRAIARGAQRAESAPTTKRAPGGAQESARVTELRGALRAHPCHGCPERTEHERWARRYMDLSAEHARLTRRIQGRTGSIVARFDAVCKVLLRLGYIERTGTETRLSDAGALLRRIYSEKDLLIAQCLRQGIWAHLSAPQLAAVVATAVFDGRREGGGGQHVPGGPTGRLAYAIDDTFRVWSAIAEAEVDSRLDPTPKPELGLAGPMFRWAAGRTLEATLGGTEMAAGDFVRWSKQVLDVLDQIASVAPQPKLRATSLAAMDAVRRGVVAYSGV</sequence>
<feature type="domain" description="Helicase ATP-binding" evidence="6">
    <location>
        <begin position="43"/>
        <end position="201"/>
    </location>
</feature>
<dbReference type="InterPro" id="IPR058621">
    <property type="entry name" value="SH3_HelY"/>
</dbReference>
<dbReference type="PROSITE" id="PS51194">
    <property type="entry name" value="HELICASE_CTER"/>
    <property type="match status" value="1"/>
</dbReference>
<reference evidence="8 9" key="1">
    <citation type="submission" date="2019-06" db="EMBL/GenBank/DDBJ databases">
        <title>Sequencing the genomes of 1000 actinobacteria strains.</title>
        <authorList>
            <person name="Klenk H.-P."/>
        </authorList>
    </citation>
    <scope>NUCLEOTIDE SEQUENCE [LARGE SCALE GENOMIC DNA]</scope>
    <source>
        <strain evidence="8 9">DSM 10596</strain>
    </source>
</reference>
<evidence type="ECO:0000313" key="8">
    <source>
        <dbReference type="EMBL" id="TQK75675.1"/>
    </source>
</evidence>
<keyword evidence="1" id="KW-0547">Nucleotide-binding</keyword>
<feature type="domain" description="Helicase C-terminal" evidence="7">
    <location>
        <begin position="298"/>
        <end position="498"/>
    </location>
</feature>
<organism evidence="8 9">
    <name type="scientific">Rarobacter incanus</name>
    <dbReference type="NCBI Taxonomy" id="153494"/>
    <lineage>
        <taxon>Bacteria</taxon>
        <taxon>Bacillati</taxon>
        <taxon>Actinomycetota</taxon>
        <taxon>Actinomycetes</taxon>
        <taxon>Micrococcales</taxon>
        <taxon>Rarobacteraceae</taxon>
        <taxon>Rarobacter</taxon>
    </lineage>
</organism>